<accession>A0A3R7NFM8</accession>
<dbReference type="OrthoDB" id="271644at2759"/>
<keyword evidence="1" id="KW-1133">Transmembrane helix</keyword>
<organism evidence="2 3">
    <name type="scientific">Trypanosoma conorhini</name>
    <dbReference type="NCBI Taxonomy" id="83891"/>
    <lineage>
        <taxon>Eukaryota</taxon>
        <taxon>Discoba</taxon>
        <taxon>Euglenozoa</taxon>
        <taxon>Kinetoplastea</taxon>
        <taxon>Metakinetoplastina</taxon>
        <taxon>Trypanosomatida</taxon>
        <taxon>Trypanosomatidae</taxon>
        <taxon>Trypanosoma</taxon>
    </lineage>
</organism>
<gene>
    <name evidence="2" type="ORF">Tco025E_04650</name>
</gene>
<feature type="transmembrane region" description="Helical" evidence="1">
    <location>
        <begin position="478"/>
        <end position="502"/>
    </location>
</feature>
<dbReference type="InterPro" id="IPR045861">
    <property type="entry name" value="CorA_cytoplasmic_dom"/>
</dbReference>
<dbReference type="RefSeq" id="XP_029228303.1">
    <property type="nucleotide sequence ID" value="XM_029371560.1"/>
</dbReference>
<keyword evidence="1" id="KW-0472">Membrane</keyword>
<proteinExistence type="predicted"/>
<evidence type="ECO:0000313" key="2">
    <source>
        <dbReference type="EMBL" id="RNF17905.1"/>
    </source>
</evidence>
<dbReference type="Proteomes" id="UP000284403">
    <property type="component" value="Unassembled WGS sequence"/>
</dbReference>
<dbReference type="SUPFAM" id="SSF143865">
    <property type="entry name" value="CorA soluble domain-like"/>
    <property type="match status" value="1"/>
</dbReference>
<feature type="transmembrane region" description="Helical" evidence="1">
    <location>
        <begin position="438"/>
        <end position="458"/>
    </location>
</feature>
<name>A0A3R7NFM8_9TRYP</name>
<dbReference type="PANTHER" id="PTHR21535">
    <property type="entry name" value="MAGNESIUM AND COBALT TRANSPORT PROTEIN/MITOCHONDRIAL IMPORT INNER MEMBRANE TRANSLOCASE SUBUNIT TIM8"/>
    <property type="match status" value="1"/>
</dbReference>
<evidence type="ECO:0000256" key="1">
    <source>
        <dbReference type="SAM" id="Phobius"/>
    </source>
</evidence>
<sequence length="513" mass="58420">MKNRQRRAPPNAEVAFAYELFGSIDINNDEFLNFTGERGQKHSREITQFLQNKSFAQGKDSATRQSSYLQFQQTIDTENGETFQSNGRSNSFANVEDAAQHIWFLSQLSDESMPFARNFTTADQFLQYAASHSLFSTGPEGALEKAPEGPAKAAKWLDIQTTNKSLLTEILSRFPLSEDTLDRCCYLDDMDRHLVHSTLGYFFFNLLCTPNTAEDEGCRPRQKKSAMQLYLEAVMKDEPRSSVTAAVPVAVIVFPEWIITVHEKPFHELGDLLKFLQINCGNQGSNATTRRCRQVMSSPFIFASLFQIVVGHQLDTVSLISSLDRMGDHVFTVEKDAKVKEEVMQRITNARRSFAECTAELTRREHIVSTLLQPHMVTSFLTQEKTVCHLLETSRAHLLRLSDEIADARDTLSVTNWYHNTTRTWKILRSGNRATRQMLLLLEITNILYPVIAAQQLFTMNVPVPFDSERGPKVENTRTFFVLLGAILLYTLLCGRAAYALVHRRRWKTRLLA</sequence>
<evidence type="ECO:0000313" key="3">
    <source>
        <dbReference type="Proteomes" id="UP000284403"/>
    </source>
</evidence>
<protein>
    <submittedName>
        <fullName evidence="2">Uncharacterized protein</fullName>
    </submittedName>
</protein>
<dbReference type="GeneID" id="40318261"/>
<comment type="caution">
    <text evidence="2">The sequence shown here is derived from an EMBL/GenBank/DDBJ whole genome shotgun (WGS) entry which is preliminary data.</text>
</comment>
<dbReference type="AlphaFoldDB" id="A0A3R7NFM8"/>
<reference evidence="2 3" key="1">
    <citation type="journal article" date="2018" name="BMC Genomics">
        <title>Genomic comparison of Trypanosoma conorhini and Trypanosoma rangeli to Trypanosoma cruzi strains of high and low virulence.</title>
        <authorList>
            <person name="Bradwell K.R."/>
            <person name="Koparde V.N."/>
            <person name="Matveyev A.V."/>
            <person name="Serrano M.G."/>
            <person name="Alves J.M."/>
            <person name="Parikh H."/>
            <person name="Huang B."/>
            <person name="Lee V."/>
            <person name="Espinosa-Alvarez O."/>
            <person name="Ortiz P.A."/>
            <person name="Costa-Martins A.G."/>
            <person name="Teixeira M.M."/>
            <person name="Buck G.A."/>
        </authorList>
    </citation>
    <scope>NUCLEOTIDE SEQUENCE [LARGE SCALE GENOMIC DNA]</scope>
    <source>
        <strain evidence="2 3">025E</strain>
    </source>
</reference>
<dbReference type="PANTHER" id="PTHR21535:SF92">
    <property type="entry name" value="CATION TRANSPORTER"/>
    <property type="match status" value="1"/>
</dbReference>
<keyword evidence="1" id="KW-0812">Transmembrane</keyword>
<dbReference type="EMBL" id="MKKU01000248">
    <property type="protein sequence ID" value="RNF17905.1"/>
    <property type="molecule type" value="Genomic_DNA"/>
</dbReference>
<keyword evidence="3" id="KW-1185">Reference proteome</keyword>